<proteinExistence type="predicted"/>
<keyword evidence="2" id="KW-1185">Reference proteome</keyword>
<protein>
    <submittedName>
        <fullName evidence="1">Anaphase-promoting complex (APC), Cdc16 subunit</fullName>
    </submittedName>
</protein>
<organism evidence="1 2">
    <name type="scientific">Pseudoloma neurophilia</name>
    <dbReference type="NCBI Taxonomy" id="146866"/>
    <lineage>
        <taxon>Eukaryota</taxon>
        <taxon>Fungi</taxon>
        <taxon>Fungi incertae sedis</taxon>
        <taxon>Microsporidia</taxon>
        <taxon>Pseudoloma</taxon>
    </lineage>
</organism>
<dbReference type="AlphaFoldDB" id="A0A0R0M6I9"/>
<evidence type="ECO:0000313" key="1">
    <source>
        <dbReference type="EMBL" id="KRH94737.1"/>
    </source>
</evidence>
<dbReference type="InterPro" id="IPR011990">
    <property type="entry name" value="TPR-like_helical_dom_sf"/>
</dbReference>
<dbReference type="EMBL" id="LGUB01000036">
    <property type="protein sequence ID" value="KRH94737.1"/>
    <property type="molecule type" value="Genomic_DNA"/>
</dbReference>
<sequence length="463" mass="54627">MDLPFLLYNSELYYSALTLTDYILEENEITDNMVILYRIVILKSLFNLKLYHRALKYINKNENLLDYECVRTIFLKLNNFVEKQGLNMDTLDQKNCLTVEMPEMKLNRKSIEKLLEGMIQTGHIRKYSLIEAFENDFRNFEPLLVLKRESLITDEELNNLLDKCDRETQVLFVSVLKYDKKCLIAPFFSENVALKLYNKYNIDNLVYLGMEHLDRYPEESTSFFIYGLANILQKKYFDAKILFYDAIKKERSFGILWILLGLSYSNLREYNCAISSFEFAKQLMVGSYKPDYFLALEYHKMSNMKQANIFYLNSLRIKKEPRVILKYCALLIHFEYYDEALKLLKSLKIDGDLQNIYFLLFTFGLLFTGELQHAKSLLEKAEKDWRYFAIKGYLAHLQSDTNSATKYYTDALIEKGRSWIIEDLIKNAIDCKKTKDGNLVYDYGTSLFEFIDLKSADVLPNEL</sequence>
<comment type="caution">
    <text evidence="1">The sequence shown here is derived from an EMBL/GenBank/DDBJ whole genome shotgun (WGS) entry which is preliminary data.</text>
</comment>
<accession>A0A0R0M6I9</accession>
<reference evidence="1 2" key="1">
    <citation type="submission" date="2015-07" db="EMBL/GenBank/DDBJ databases">
        <title>The genome of Pseudoloma neurophilia, a relevant intracellular parasite of the zebrafish.</title>
        <authorList>
            <person name="Ndikumana S."/>
            <person name="Pelin A."/>
            <person name="Sanders J."/>
            <person name="Corradi N."/>
        </authorList>
    </citation>
    <scope>NUCLEOTIDE SEQUENCE [LARGE SCALE GENOMIC DNA]</scope>
    <source>
        <strain evidence="1 2">MK1</strain>
    </source>
</reference>
<dbReference type="Proteomes" id="UP000051530">
    <property type="component" value="Unassembled WGS sequence"/>
</dbReference>
<evidence type="ECO:0000313" key="2">
    <source>
        <dbReference type="Proteomes" id="UP000051530"/>
    </source>
</evidence>
<dbReference type="Gene3D" id="1.25.40.10">
    <property type="entry name" value="Tetratricopeptide repeat domain"/>
    <property type="match status" value="1"/>
</dbReference>
<dbReference type="VEuPathDB" id="MicrosporidiaDB:M153_1570005574"/>
<dbReference type="OrthoDB" id="10006270at2759"/>
<gene>
    <name evidence="1" type="ORF">M153_1570005574</name>
</gene>
<name>A0A0R0M6I9_9MICR</name>
<dbReference type="SUPFAM" id="SSF48452">
    <property type="entry name" value="TPR-like"/>
    <property type="match status" value="1"/>
</dbReference>